<dbReference type="GO" id="GO:0003735">
    <property type="term" value="F:structural constituent of ribosome"/>
    <property type="evidence" value="ECO:0007669"/>
    <property type="project" value="InterPro"/>
</dbReference>
<organism evidence="5">
    <name type="scientific">uncultured euryarchaeote Rifle_16ft_4_minimus_14142</name>
    <dbReference type="NCBI Taxonomy" id="1665188"/>
    <lineage>
        <taxon>Archaea</taxon>
        <taxon>Methanobacteriati</taxon>
        <taxon>Methanobacteriota</taxon>
        <taxon>environmental samples</taxon>
    </lineage>
</organism>
<protein>
    <recommendedName>
        <fullName evidence="4">Large ribosomal subunit protein uL29</fullName>
    </recommendedName>
</protein>
<name>A0A0H4T3V1_9EURY</name>
<dbReference type="EMBL" id="KT006949">
    <property type="protein sequence ID" value="AKQ01067.1"/>
    <property type="molecule type" value="Genomic_DNA"/>
</dbReference>
<keyword evidence="2 4" id="KW-0689">Ribosomal protein</keyword>
<dbReference type="GO" id="GO:0006412">
    <property type="term" value="P:translation"/>
    <property type="evidence" value="ECO:0007669"/>
    <property type="project" value="UniProtKB-UniRule"/>
</dbReference>
<comment type="similarity">
    <text evidence="1 4">Belongs to the universal ribosomal protein uL29 family.</text>
</comment>
<gene>
    <name evidence="4" type="primary">rpl29</name>
</gene>
<dbReference type="InterPro" id="IPR036049">
    <property type="entry name" value="Ribosomal_uL29_sf"/>
</dbReference>
<evidence type="ECO:0000313" key="5">
    <source>
        <dbReference type="EMBL" id="AKQ01067.1"/>
    </source>
</evidence>
<reference evidence="5" key="1">
    <citation type="journal article" date="2015" name="ISME J.">
        <title>Aquifer environment selects for microbial species cohorts in sediment and groundwater.</title>
        <authorList>
            <person name="Hug L.A."/>
            <person name="Thomas B.C."/>
            <person name="Brown C.T."/>
            <person name="Frischkorn K.R."/>
            <person name="Williams K.H."/>
            <person name="Tringe S.G."/>
            <person name="Banfield J.F."/>
        </authorList>
    </citation>
    <scope>NUCLEOTIDE SEQUENCE</scope>
</reference>
<dbReference type="InterPro" id="IPR001854">
    <property type="entry name" value="Ribosomal_uL29"/>
</dbReference>
<dbReference type="AlphaFoldDB" id="A0A0H4T3V1"/>
<dbReference type="Pfam" id="PF00831">
    <property type="entry name" value="Ribosomal_L29"/>
    <property type="match status" value="1"/>
</dbReference>
<sequence>MPTLKAKQVRQMSVEERAQKLRELQNELVIERGKAATHGGGRSAGRVNALRKQVARVRTVMREKNEG</sequence>
<evidence type="ECO:0000256" key="2">
    <source>
        <dbReference type="ARBA" id="ARBA00022980"/>
    </source>
</evidence>
<dbReference type="GO" id="GO:0005840">
    <property type="term" value="C:ribosome"/>
    <property type="evidence" value="ECO:0007669"/>
    <property type="project" value="UniProtKB-KW"/>
</dbReference>
<proteinExistence type="inferred from homology"/>
<dbReference type="SUPFAM" id="SSF46561">
    <property type="entry name" value="Ribosomal protein L29 (L29p)"/>
    <property type="match status" value="1"/>
</dbReference>
<dbReference type="HAMAP" id="MF_00374">
    <property type="entry name" value="Ribosomal_uL29"/>
    <property type="match status" value="1"/>
</dbReference>
<keyword evidence="3 4" id="KW-0687">Ribonucleoprotein</keyword>
<evidence type="ECO:0000256" key="3">
    <source>
        <dbReference type="ARBA" id="ARBA00023274"/>
    </source>
</evidence>
<accession>A0A0H4T3V1</accession>
<dbReference type="Gene3D" id="1.10.287.310">
    <property type="match status" value="1"/>
</dbReference>
<evidence type="ECO:0000256" key="4">
    <source>
        <dbReference type="HAMAP-Rule" id="MF_00374"/>
    </source>
</evidence>
<dbReference type="NCBIfam" id="TIGR00012">
    <property type="entry name" value="L29"/>
    <property type="match status" value="1"/>
</dbReference>
<dbReference type="GO" id="GO:1990904">
    <property type="term" value="C:ribonucleoprotein complex"/>
    <property type="evidence" value="ECO:0007669"/>
    <property type="project" value="UniProtKB-KW"/>
</dbReference>
<evidence type="ECO:0000256" key="1">
    <source>
        <dbReference type="ARBA" id="ARBA00009254"/>
    </source>
</evidence>